<proteinExistence type="predicted"/>
<protein>
    <submittedName>
        <fullName evidence="1">Uncharacterized protein</fullName>
    </submittedName>
</protein>
<evidence type="ECO:0000313" key="2">
    <source>
        <dbReference type="Proteomes" id="UP000014018"/>
    </source>
</evidence>
<accession>A0A9W5PVW9</accession>
<organism evidence="1 2">
    <name type="scientific">Bacillus cereus VD133</name>
    <dbReference type="NCBI Taxonomy" id="1053233"/>
    <lineage>
        <taxon>Bacteria</taxon>
        <taxon>Bacillati</taxon>
        <taxon>Bacillota</taxon>
        <taxon>Bacilli</taxon>
        <taxon>Bacillales</taxon>
        <taxon>Bacillaceae</taxon>
        <taxon>Bacillus</taxon>
        <taxon>Bacillus cereus group</taxon>
    </lineage>
</organism>
<gene>
    <name evidence="1" type="ORF">IIU_00841</name>
</gene>
<dbReference type="AlphaFoldDB" id="A0A9W5PVW9"/>
<dbReference type="RefSeq" id="WP_016109612.1">
    <property type="nucleotide sequence ID" value="NZ_KB976173.1"/>
</dbReference>
<evidence type="ECO:0000313" key="1">
    <source>
        <dbReference type="EMBL" id="EOO39023.1"/>
    </source>
</evidence>
<reference evidence="1 2" key="1">
    <citation type="submission" date="2012-12" db="EMBL/GenBank/DDBJ databases">
        <title>The Genome Sequence of Bacillus cereus VD133.</title>
        <authorList>
            <consortium name="The Broad Institute Genome Sequencing Platform"/>
            <consortium name="The Broad Institute Genome Sequencing Center for Infectious Disease"/>
            <person name="Feldgarden M."/>
            <person name="Van der Auwera G.A."/>
            <person name="Mahillon J."/>
            <person name="Duprez V."/>
            <person name="Timmery S."/>
            <person name="Mattelet C."/>
            <person name="Dierick K."/>
            <person name="Sun M."/>
            <person name="Yu Z."/>
            <person name="Zhu L."/>
            <person name="Hu X."/>
            <person name="Shank E.B."/>
            <person name="Swiecicka I."/>
            <person name="Hansen B.M."/>
            <person name="Andrup L."/>
            <person name="Walker B."/>
            <person name="Young S.K."/>
            <person name="Zeng Q."/>
            <person name="Gargeya S."/>
            <person name="Fitzgerald M."/>
            <person name="Haas B."/>
            <person name="Abouelleil A."/>
            <person name="Alvarado L."/>
            <person name="Arachchi H.M."/>
            <person name="Berlin A.M."/>
            <person name="Chapman S.B."/>
            <person name="Dewar J."/>
            <person name="Goldberg J."/>
            <person name="Griggs A."/>
            <person name="Gujja S."/>
            <person name="Hansen M."/>
            <person name="Howarth C."/>
            <person name="Imamovic A."/>
            <person name="Larimer J."/>
            <person name="McCowan C."/>
            <person name="Murphy C."/>
            <person name="Neiman D."/>
            <person name="Pearson M."/>
            <person name="Priest M."/>
            <person name="Roberts A."/>
            <person name="Saif S."/>
            <person name="Shea T."/>
            <person name="Sisk P."/>
            <person name="Sykes S."/>
            <person name="Wortman J."/>
            <person name="Nusbaum C."/>
            <person name="Birren B."/>
        </authorList>
    </citation>
    <scope>NUCLEOTIDE SEQUENCE [LARGE SCALE GENOMIC DNA]</scope>
    <source>
        <strain evidence="1 2">VD133</strain>
    </source>
</reference>
<name>A0A9W5PVW9_BACCE</name>
<sequence>MPAFISRFLGVEEKPTRREWLKRGITVGKKEKGTYVDYVSIKQKGKTYRAIPVNMDYVKKLGFDFEEIPEKYVQG</sequence>
<comment type="caution">
    <text evidence="1">The sequence shown here is derived from an EMBL/GenBank/DDBJ whole genome shotgun (WGS) entry which is preliminary data.</text>
</comment>
<dbReference type="Proteomes" id="UP000014018">
    <property type="component" value="Unassembled WGS sequence"/>
</dbReference>
<dbReference type="EMBL" id="AHFB01000020">
    <property type="protein sequence ID" value="EOO39023.1"/>
    <property type="molecule type" value="Genomic_DNA"/>
</dbReference>